<evidence type="ECO:0000256" key="1">
    <source>
        <dbReference type="SAM" id="MobiDB-lite"/>
    </source>
</evidence>
<proteinExistence type="predicted"/>
<evidence type="ECO:0000313" key="3">
    <source>
        <dbReference type="Proteomes" id="UP000182057"/>
    </source>
</evidence>
<feature type="region of interest" description="Disordered" evidence="1">
    <location>
        <begin position="1"/>
        <end position="44"/>
    </location>
</feature>
<evidence type="ECO:0000313" key="2">
    <source>
        <dbReference type="EMBL" id="SCQ21157.1"/>
    </source>
</evidence>
<organism evidence="2 3">
    <name type="scientific">Tannerella forsythia</name>
    <name type="common">Bacteroides forsythus</name>
    <dbReference type="NCBI Taxonomy" id="28112"/>
    <lineage>
        <taxon>Bacteria</taxon>
        <taxon>Pseudomonadati</taxon>
        <taxon>Bacteroidota</taxon>
        <taxon>Bacteroidia</taxon>
        <taxon>Bacteroidales</taxon>
        <taxon>Tannerellaceae</taxon>
        <taxon>Tannerella</taxon>
    </lineage>
</organism>
<protein>
    <submittedName>
        <fullName evidence="2">Uncharacterized protein</fullName>
    </submittedName>
</protein>
<dbReference type="AlphaFoldDB" id="A0A1D3UM00"/>
<gene>
    <name evidence="2" type="ORF">TFUB20_01285</name>
</gene>
<dbReference type="Proteomes" id="UP000182057">
    <property type="component" value="Unassembled WGS sequence"/>
</dbReference>
<sequence length="58" mass="6343">MRGTRYPNAEEHPPLPPFKGGKSGSEGGMLSLQRGKSGKTKKSVRRFISRIVVCNKSV</sequence>
<reference evidence="2 3" key="1">
    <citation type="submission" date="2016-09" db="EMBL/GenBank/DDBJ databases">
        <authorList>
            <person name="Capua I."/>
            <person name="De Benedictis P."/>
            <person name="Joannis T."/>
            <person name="Lombin L.H."/>
            <person name="Cattoli G."/>
        </authorList>
    </citation>
    <scope>NUCLEOTIDE SEQUENCE [LARGE SCALE GENOMIC DNA]</scope>
    <source>
        <strain evidence="2 3">UB20</strain>
    </source>
</reference>
<name>A0A1D3UM00_TANFO</name>
<dbReference type="EMBL" id="FMMM01000048">
    <property type="protein sequence ID" value="SCQ21157.1"/>
    <property type="molecule type" value="Genomic_DNA"/>
</dbReference>
<accession>A0A1D3UM00</accession>